<evidence type="ECO:0000256" key="15">
    <source>
        <dbReference type="PIRSR" id="PIRSR000724-1"/>
    </source>
</evidence>
<feature type="binding site" evidence="14 15">
    <location>
        <begin position="19"/>
        <end position="21"/>
    </location>
    <ligand>
        <name>substrate</name>
    </ligand>
</feature>
<dbReference type="PROSITE" id="PS00111">
    <property type="entry name" value="PGLYCERATE_KINASE"/>
    <property type="match status" value="1"/>
</dbReference>
<dbReference type="RefSeq" id="WP_154060986.1">
    <property type="nucleotide sequence ID" value="NZ_LR217692.1"/>
</dbReference>
<feature type="binding site" evidence="15">
    <location>
        <position position="34"/>
    </location>
    <ligand>
        <name>(2R)-3-phosphoglycerate</name>
        <dbReference type="ChEBI" id="CHEBI:58272"/>
    </ligand>
</feature>
<feature type="binding site" evidence="14 16">
    <location>
        <position position="312"/>
    </location>
    <ligand>
        <name>ATP</name>
        <dbReference type="ChEBI" id="CHEBI:30616"/>
    </ligand>
</feature>
<keyword evidence="13 14" id="KW-0324">Glycolysis</keyword>
<dbReference type="InterPro" id="IPR015824">
    <property type="entry name" value="Phosphoglycerate_kinase_N"/>
</dbReference>
<evidence type="ECO:0000256" key="2">
    <source>
        <dbReference type="ARBA" id="ARBA00004496"/>
    </source>
</evidence>
<dbReference type="PIRSF" id="PIRSF000724">
    <property type="entry name" value="Pgk"/>
    <property type="match status" value="1"/>
</dbReference>
<feature type="binding site" evidence="14">
    <location>
        <position position="145"/>
    </location>
    <ligand>
        <name>substrate</name>
    </ligand>
</feature>
<evidence type="ECO:0000256" key="13">
    <source>
        <dbReference type="ARBA" id="ARBA00023152"/>
    </source>
</evidence>
<feature type="binding site" evidence="14 15">
    <location>
        <begin position="57"/>
        <end position="60"/>
    </location>
    <ligand>
        <name>substrate</name>
    </ligand>
</feature>
<dbReference type="GO" id="GO:0006094">
    <property type="term" value="P:gluconeogenesis"/>
    <property type="evidence" value="ECO:0007669"/>
    <property type="project" value="TreeGrafter"/>
</dbReference>
<protein>
    <recommendedName>
        <fullName evidence="7 14">Phosphoglycerate kinase</fullName>
        <ecNumber evidence="6 14">2.7.2.3</ecNumber>
    </recommendedName>
</protein>
<gene>
    <name evidence="14 18" type="primary">pgk</name>
    <name evidence="18" type="ORF">BUCISPPS3390_290</name>
</gene>
<dbReference type="HAMAP" id="MF_00145">
    <property type="entry name" value="Phosphoglyc_kinase"/>
    <property type="match status" value="1"/>
</dbReference>
<feature type="binding site" evidence="14 16">
    <location>
        <position position="196"/>
    </location>
    <ligand>
        <name>ATP</name>
        <dbReference type="ChEBI" id="CHEBI:30616"/>
    </ligand>
</feature>
<feature type="binding site" evidence="14">
    <location>
        <position position="34"/>
    </location>
    <ligand>
        <name>substrate</name>
    </ligand>
</feature>
<evidence type="ECO:0000313" key="18">
    <source>
        <dbReference type="EMBL" id="VFP77863.1"/>
    </source>
</evidence>
<comment type="subcellular location">
    <subcellularLocation>
        <location evidence="2 14">Cytoplasm</location>
    </subcellularLocation>
</comment>
<comment type="caution">
    <text evidence="14">Lacks conserved residue(s) required for the propagation of feature annotation.</text>
</comment>
<dbReference type="AlphaFoldDB" id="A0A451CWY2"/>
<evidence type="ECO:0000256" key="8">
    <source>
        <dbReference type="ARBA" id="ARBA00022490"/>
    </source>
</evidence>
<accession>A0A451CWY2</accession>
<dbReference type="InterPro" id="IPR001576">
    <property type="entry name" value="Phosphoglycerate_kinase"/>
</dbReference>
<keyword evidence="11 14" id="KW-0418">Kinase</keyword>
<dbReference type="Proteomes" id="UP000294466">
    <property type="component" value="Chromosome"/>
</dbReference>
<dbReference type="Gene3D" id="3.40.50.1260">
    <property type="entry name" value="Phosphoglycerate kinase, N-terminal domain"/>
    <property type="match status" value="2"/>
</dbReference>
<dbReference type="GO" id="GO:0005524">
    <property type="term" value="F:ATP binding"/>
    <property type="evidence" value="ECO:0007669"/>
    <property type="project" value="UniProtKB-KW"/>
</dbReference>
<dbReference type="FunFam" id="3.40.50.1260:FF:000001">
    <property type="entry name" value="Phosphoglycerate kinase"/>
    <property type="match status" value="1"/>
</dbReference>
<evidence type="ECO:0000256" key="9">
    <source>
        <dbReference type="ARBA" id="ARBA00022679"/>
    </source>
</evidence>
<comment type="subunit">
    <text evidence="5 14">Monomer.</text>
</comment>
<evidence type="ECO:0000256" key="16">
    <source>
        <dbReference type="PIRSR" id="PIRSR000724-2"/>
    </source>
</evidence>
<evidence type="ECO:0000256" key="12">
    <source>
        <dbReference type="ARBA" id="ARBA00022840"/>
    </source>
</evidence>
<feature type="binding site" evidence="14 16">
    <location>
        <begin position="338"/>
        <end position="341"/>
    </location>
    <ligand>
        <name>ATP</name>
        <dbReference type="ChEBI" id="CHEBI:30616"/>
    </ligand>
</feature>
<dbReference type="GO" id="GO:0043531">
    <property type="term" value="F:ADP binding"/>
    <property type="evidence" value="ECO:0007669"/>
    <property type="project" value="TreeGrafter"/>
</dbReference>
<dbReference type="PRINTS" id="PR00477">
    <property type="entry name" value="PHGLYCKINASE"/>
</dbReference>
<dbReference type="UniPathway" id="UPA00109">
    <property type="reaction ID" value="UER00185"/>
</dbReference>
<comment type="catalytic activity">
    <reaction evidence="1 14 17">
        <text>(2R)-3-phosphoglycerate + ATP = (2R)-3-phospho-glyceroyl phosphate + ADP</text>
        <dbReference type="Rhea" id="RHEA:14801"/>
        <dbReference type="ChEBI" id="CHEBI:30616"/>
        <dbReference type="ChEBI" id="CHEBI:57604"/>
        <dbReference type="ChEBI" id="CHEBI:58272"/>
        <dbReference type="ChEBI" id="CHEBI:456216"/>
        <dbReference type="EC" id="2.7.2.3"/>
    </reaction>
</comment>
<evidence type="ECO:0000313" key="19">
    <source>
        <dbReference type="Proteomes" id="UP000294466"/>
    </source>
</evidence>
<comment type="pathway">
    <text evidence="3 14">Carbohydrate degradation; glycolysis; pyruvate from D-glyceraldehyde 3-phosphate: step 2/5.</text>
</comment>
<dbReference type="OrthoDB" id="9808460at2"/>
<dbReference type="PANTHER" id="PTHR11406:SF23">
    <property type="entry name" value="PHOSPHOGLYCERATE KINASE 1, CHLOROPLASTIC-RELATED"/>
    <property type="match status" value="1"/>
</dbReference>
<dbReference type="Pfam" id="PF00162">
    <property type="entry name" value="PGK"/>
    <property type="match status" value="1"/>
</dbReference>
<dbReference type="InterPro" id="IPR036043">
    <property type="entry name" value="Phosphoglycerate_kinase_sf"/>
</dbReference>
<reference evidence="18 19" key="1">
    <citation type="submission" date="2019-02" db="EMBL/GenBank/DDBJ databases">
        <authorList>
            <person name="Manzano-Marin A."/>
            <person name="Manzano-Marin A."/>
        </authorList>
    </citation>
    <scope>NUCLEOTIDE SEQUENCE [LARGE SCALE GENOMIC DNA]</scope>
    <source>
        <strain evidence="18 19">BuCisplendens/pseudotsugae</strain>
    </source>
</reference>
<dbReference type="GO" id="GO:0004618">
    <property type="term" value="F:phosphoglycerate kinase activity"/>
    <property type="evidence" value="ECO:0007669"/>
    <property type="project" value="UniProtKB-UniRule"/>
</dbReference>
<feature type="binding site" evidence="15">
    <location>
        <position position="145"/>
    </location>
    <ligand>
        <name>(2R)-3-phosphoglycerate</name>
        <dbReference type="ChEBI" id="CHEBI:58272"/>
    </ligand>
</feature>
<proteinExistence type="inferred from homology"/>
<evidence type="ECO:0000256" key="17">
    <source>
        <dbReference type="RuleBase" id="RU000532"/>
    </source>
</evidence>
<keyword evidence="12 14" id="KW-0067">ATP-binding</keyword>
<dbReference type="EMBL" id="LR217692">
    <property type="protein sequence ID" value="VFP77863.1"/>
    <property type="molecule type" value="Genomic_DNA"/>
</dbReference>
<keyword evidence="9 14" id="KW-0808">Transferase</keyword>
<keyword evidence="8 14" id="KW-0963">Cytoplasm</keyword>
<feature type="binding site" evidence="15">
    <location>
        <position position="112"/>
    </location>
    <ligand>
        <name>(2R)-3-phosphoglycerate</name>
        <dbReference type="ChEBI" id="CHEBI:58272"/>
    </ligand>
</feature>
<evidence type="ECO:0000256" key="10">
    <source>
        <dbReference type="ARBA" id="ARBA00022741"/>
    </source>
</evidence>
<dbReference type="InterPro" id="IPR015911">
    <property type="entry name" value="Phosphoglycerate_kinase_CS"/>
</dbReference>
<name>A0A451CWY2_9GAMM</name>
<evidence type="ECO:0000256" key="1">
    <source>
        <dbReference type="ARBA" id="ARBA00000642"/>
    </source>
</evidence>
<keyword evidence="10 14" id="KW-0547">Nucleotide-binding</keyword>
<dbReference type="EC" id="2.7.2.3" evidence="6 14"/>
<dbReference type="PANTHER" id="PTHR11406">
    <property type="entry name" value="PHOSPHOGLYCERATE KINASE"/>
    <property type="match status" value="1"/>
</dbReference>
<evidence type="ECO:0000256" key="5">
    <source>
        <dbReference type="ARBA" id="ARBA00011245"/>
    </source>
</evidence>
<dbReference type="SUPFAM" id="SSF53748">
    <property type="entry name" value="Phosphoglycerate kinase"/>
    <property type="match status" value="1"/>
</dbReference>
<dbReference type="GO" id="GO:0006096">
    <property type="term" value="P:glycolytic process"/>
    <property type="evidence" value="ECO:0007669"/>
    <property type="project" value="UniProtKB-UniRule"/>
</dbReference>
<evidence type="ECO:0000256" key="6">
    <source>
        <dbReference type="ARBA" id="ARBA00013061"/>
    </source>
</evidence>
<sequence>MLHMQDIDLNNKRVFIRLDLNVPLHNGKITSSERIDRAIPTIKLALKKNAKIIIASHLGRPKENQYDKKFSLFPVFKYLQKKLYGINIIFLQDYLQGVSIESNQIAVLENVRFNPGETKNNEQLSQKYANLCDIFIMDAFATAHRVESSTYGICSFVKKSCIGPLLYSEIKTLKRIFHKSQHPITTVIGGAKVSTKFKLLSSLLKITDNMLVGGGIANTFISAFHSVGRSLHEKNFKKIAKKLYETKKIFLPIDSLVSTSYSITSTAQEKLISNIMPNEEILDIGNKTIQNYTKKIQKAKTIIWNGPMGVFEFPNFRKGTREIAQSIANSAAFSIAGGGDTIAVIDLFNLKNKISYISTGGGAFLEFIENKTLPILKKLKY</sequence>
<evidence type="ECO:0000256" key="14">
    <source>
        <dbReference type="HAMAP-Rule" id="MF_00145"/>
    </source>
</evidence>
<dbReference type="GO" id="GO:0005829">
    <property type="term" value="C:cytosol"/>
    <property type="evidence" value="ECO:0007669"/>
    <property type="project" value="TreeGrafter"/>
</dbReference>
<comment type="similarity">
    <text evidence="4 14 17">Belongs to the phosphoglycerate kinase family.</text>
</comment>
<organism evidence="18 19">
    <name type="scientific">Buchnera aphidicola</name>
    <name type="common">Cinara cf. splendens/pseudotsugae 3390</name>
    <dbReference type="NCBI Taxonomy" id="2518980"/>
    <lineage>
        <taxon>Bacteria</taxon>
        <taxon>Pseudomonadati</taxon>
        <taxon>Pseudomonadota</taxon>
        <taxon>Gammaproteobacteria</taxon>
        <taxon>Enterobacterales</taxon>
        <taxon>Erwiniaceae</taxon>
        <taxon>Buchnera</taxon>
    </lineage>
</organism>
<dbReference type="FunFam" id="3.40.50.1260:FF:000002">
    <property type="entry name" value="Phosphoglycerate kinase"/>
    <property type="match status" value="1"/>
</dbReference>
<feature type="binding site" evidence="14">
    <location>
        <position position="112"/>
    </location>
    <ligand>
        <name>substrate</name>
    </ligand>
</feature>
<evidence type="ECO:0000256" key="11">
    <source>
        <dbReference type="ARBA" id="ARBA00022777"/>
    </source>
</evidence>
<evidence type="ECO:0000256" key="4">
    <source>
        <dbReference type="ARBA" id="ARBA00008982"/>
    </source>
</evidence>
<evidence type="ECO:0000256" key="7">
    <source>
        <dbReference type="ARBA" id="ARBA00016471"/>
    </source>
</evidence>
<evidence type="ECO:0000256" key="3">
    <source>
        <dbReference type="ARBA" id="ARBA00004838"/>
    </source>
</evidence>